<evidence type="ECO:0000313" key="7">
    <source>
        <dbReference type="EMBL" id="MDZ5010180.1"/>
    </source>
</evidence>
<protein>
    <submittedName>
        <fullName evidence="7">S8 family serine peptidase</fullName>
    </submittedName>
</protein>
<dbReference type="Pfam" id="PF00082">
    <property type="entry name" value="Peptidase_S8"/>
    <property type="match status" value="1"/>
</dbReference>
<evidence type="ECO:0000256" key="5">
    <source>
        <dbReference type="PROSITE-ProRule" id="PRU01240"/>
    </source>
</evidence>
<evidence type="ECO:0000259" key="6">
    <source>
        <dbReference type="Pfam" id="PF00082"/>
    </source>
</evidence>
<dbReference type="PANTHER" id="PTHR43806">
    <property type="entry name" value="PEPTIDASE S8"/>
    <property type="match status" value="1"/>
</dbReference>
<comment type="caution">
    <text evidence="7">The sequence shown here is derived from an EMBL/GenBank/DDBJ whole genome shotgun (WGS) entry which is preliminary data.</text>
</comment>
<keyword evidence="4" id="KW-0720">Serine protease</keyword>
<dbReference type="PROSITE" id="PS00137">
    <property type="entry name" value="SUBTILASE_HIS"/>
    <property type="match status" value="1"/>
</dbReference>
<comment type="caution">
    <text evidence="5">Lacks conserved residue(s) required for the propagation of feature annotation.</text>
</comment>
<dbReference type="SUPFAM" id="SSF52743">
    <property type="entry name" value="Subtilisin-like"/>
    <property type="match status" value="1"/>
</dbReference>
<accession>A0AAW9IPT6</accession>
<dbReference type="GO" id="GO:0006508">
    <property type="term" value="P:proteolysis"/>
    <property type="evidence" value="ECO:0007669"/>
    <property type="project" value="UniProtKB-KW"/>
</dbReference>
<dbReference type="InterPro" id="IPR015500">
    <property type="entry name" value="Peptidase_S8_subtilisin-rel"/>
</dbReference>
<dbReference type="PROSITE" id="PS00136">
    <property type="entry name" value="SUBTILASE_ASP"/>
    <property type="match status" value="1"/>
</dbReference>
<dbReference type="InterPro" id="IPR022398">
    <property type="entry name" value="Peptidase_S8_His-AS"/>
</dbReference>
<organism evidence="7 8">
    <name type="scientific">Clostridium perfringens</name>
    <dbReference type="NCBI Taxonomy" id="1502"/>
    <lineage>
        <taxon>Bacteria</taxon>
        <taxon>Bacillati</taxon>
        <taxon>Bacillota</taxon>
        <taxon>Clostridia</taxon>
        <taxon>Eubacteriales</taxon>
        <taxon>Clostridiaceae</taxon>
        <taxon>Clostridium</taxon>
    </lineage>
</organism>
<evidence type="ECO:0000256" key="3">
    <source>
        <dbReference type="ARBA" id="ARBA00022801"/>
    </source>
</evidence>
<dbReference type="PANTHER" id="PTHR43806:SF11">
    <property type="entry name" value="CEREVISIN-RELATED"/>
    <property type="match status" value="1"/>
</dbReference>
<feature type="domain" description="Peptidase S8/S53" evidence="6">
    <location>
        <begin position="100"/>
        <end position="210"/>
    </location>
</feature>
<evidence type="ECO:0000256" key="1">
    <source>
        <dbReference type="ARBA" id="ARBA00011073"/>
    </source>
</evidence>
<name>A0AAW9IPT6_CLOPF</name>
<feature type="non-terminal residue" evidence="7">
    <location>
        <position position="211"/>
    </location>
</feature>
<evidence type="ECO:0000313" key="8">
    <source>
        <dbReference type="Proteomes" id="UP001292368"/>
    </source>
</evidence>
<sequence>MNSRKQCSLFYDPNAGNYLIQYRGNFKEEIDKVSYACGAIITNTIGVIAVNENDLSRLRKDVPSIVYVDFRSGAVLQDISPSYADNINNIKINPYLDLTGKGVIVGIIDTGIDYLNPEFIREDGTSRILSIWDQSINEYEHPEFSKPNNDLYIGQRYSNEEINSAILASKNNQDPYAIVPSKDEVGHGTKVAGIIGARGYTSEIQGVAHDC</sequence>
<dbReference type="InterPro" id="IPR023827">
    <property type="entry name" value="Peptidase_S8_Asp-AS"/>
</dbReference>
<evidence type="ECO:0000256" key="4">
    <source>
        <dbReference type="ARBA" id="ARBA00022825"/>
    </source>
</evidence>
<dbReference type="InterPro" id="IPR036852">
    <property type="entry name" value="Peptidase_S8/S53_dom_sf"/>
</dbReference>
<dbReference type="Proteomes" id="UP001292368">
    <property type="component" value="Unassembled WGS sequence"/>
</dbReference>
<comment type="similarity">
    <text evidence="1 5">Belongs to the peptidase S8 family.</text>
</comment>
<dbReference type="RefSeq" id="WP_322382067.1">
    <property type="nucleotide sequence ID" value="NZ_WNVM01000117.1"/>
</dbReference>
<proteinExistence type="inferred from homology"/>
<keyword evidence="3" id="KW-0378">Hydrolase</keyword>
<dbReference type="PRINTS" id="PR00723">
    <property type="entry name" value="SUBTILISIN"/>
</dbReference>
<dbReference type="EMBL" id="WNVM01000117">
    <property type="protein sequence ID" value="MDZ5010180.1"/>
    <property type="molecule type" value="Genomic_DNA"/>
</dbReference>
<dbReference type="AlphaFoldDB" id="A0AAW9IPT6"/>
<dbReference type="InterPro" id="IPR000209">
    <property type="entry name" value="Peptidase_S8/S53_dom"/>
</dbReference>
<keyword evidence="2" id="KW-0645">Protease</keyword>
<evidence type="ECO:0000256" key="2">
    <source>
        <dbReference type="ARBA" id="ARBA00022670"/>
    </source>
</evidence>
<dbReference type="GO" id="GO:0004252">
    <property type="term" value="F:serine-type endopeptidase activity"/>
    <property type="evidence" value="ECO:0007669"/>
    <property type="project" value="InterPro"/>
</dbReference>
<dbReference type="Gene3D" id="3.40.50.200">
    <property type="entry name" value="Peptidase S8/S53 domain"/>
    <property type="match status" value="1"/>
</dbReference>
<reference evidence="7" key="1">
    <citation type="submission" date="2019-11" db="EMBL/GenBank/DDBJ databases">
        <title>Characterization of Clostridium perfringens isolates from swine manure treated agricultural soils.</title>
        <authorList>
            <person name="Wushke S.T."/>
        </authorList>
    </citation>
    <scope>NUCLEOTIDE SEQUENCE</scope>
    <source>
        <strain evidence="7">V2</strain>
    </source>
</reference>
<gene>
    <name evidence="7" type="ORF">GNF77_14950</name>
</gene>
<dbReference type="PROSITE" id="PS51892">
    <property type="entry name" value="SUBTILASE"/>
    <property type="match status" value="1"/>
</dbReference>
<dbReference type="InterPro" id="IPR050131">
    <property type="entry name" value="Peptidase_S8_subtilisin-like"/>
</dbReference>